<feature type="active site" description="Proton donor/acceptor" evidence="7">
    <location>
        <position position="462"/>
    </location>
</feature>
<evidence type="ECO:0000256" key="1">
    <source>
        <dbReference type="ARBA" id="ARBA00004752"/>
    </source>
</evidence>
<dbReference type="AlphaFoldDB" id="A0A0F4TZW0"/>
<dbReference type="InterPro" id="IPR036365">
    <property type="entry name" value="PGBD-like_sf"/>
</dbReference>
<dbReference type="PROSITE" id="PS52029">
    <property type="entry name" value="LD_TPASE"/>
    <property type="match status" value="1"/>
</dbReference>
<dbReference type="Pfam" id="PF03734">
    <property type="entry name" value="YkuD"/>
    <property type="match status" value="1"/>
</dbReference>
<dbReference type="GO" id="GO:0009252">
    <property type="term" value="P:peptidoglycan biosynthetic process"/>
    <property type="evidence" value="ECO:0007669"/>
    <property type="project" value="UniProtKB-UniPathway"/>
</dbReference>
<accession>A0A0F4TZW0</accession>
<sequence>MVQLTRSFVISRMFFMGFLISGAAFGQTSPIEPVSAASSANDAAAPDDAVGQAIQATLEPLRSAFPPLLTSRRHQRVDVSRVVLDFYMHRNYRAAWTDDRDVAQLLKSLEDTRIDGLNPADFRISELAQAHESLVAAMPSTAQRAMFDMAATRTFITALLQLRRGKVDPARLDIHWNFDPAGGDAREDMNNLFAALDAHDVARAFADAPPQEMIYRNLREGLARLRQVRDAGGWPKVIEGQSLKPGMDGVAVTQLRARLVVGGYLDPHLSKKAGYDDKVIAAVKRYQTEQYLGADGVAGAATLAALNVPVEARIDQVRVNMERARWLLYKLQGTFVIVDIAGYKVAMYRDGLPIWHSRVQVGKPVRSTPVFQAEITYITFNPTWTVPPTILKQDVIPKVQNDPGYLAANRIRVLDREGNVLDPSDVDWSNPRGIHLRQDAGPDSSLGQVVIRFPNDYAIYLHDTPHRELFAKTVRATSSGCIRVENPLQLVELLFNDPVRWNSAGIQKQLANGRTENILLPVKVPVLLAYWTVDLSNDGRVTFKPDIYDYDARVLQGLSQPAKLPALDLRRVEIPLVVTGQNQQQ</sequence>
<dbReference type="InterPro" id="IPR038063">
    <property type="entry name" value="Transpep_catalytic_dom"/>
</dbReference>
<name>A0A0F4TZW0_PSEFL</name>
<dbReference type="EMBL" id="LACC01000007">
    <property type="protein sequence ID" value="KJZ49565.1"/>
    <property type="molecule type" value="Genomic_DNA"/>
</dbReference>
<dbReference type="SUPFAM" id="SSF141523">
    <property type="entry name" value="L,D-transpeptidase catalytic domain-like"/>
    <property type="match status" value="1"/>
</dbReference>
<feature type="chain" id="PRO_5002479756" evidence="8">
    <location>
        <begin position="27"/>
        <end position="585"/>
    </location>
</feature>
<dbReference type="RefSeq" id="WP_046038127.1">
    <property type="nucleotide sequence ID" value="NZ_LACC01000007.1"/>
</dbReference>
<dbReference type="GO" id="GO:0016740">
    <property type="term" value="F:transferase activity"/>
    <property type="evidence" value="ECO:0007669"/>
    <property type="project" value="UniProtKB-KW"/>
</dbReference>
<dbReference type="UniPathway" id="UPA00219"/>
<dbReference type="Gene3D" id="2.40.440.10">
    <property type="entry name" value="L,D-transpeptidase catalytic domain-like"/>
    <property type="match status" value="1"/>
</dbReference>
<evidence type="ECO:0000256" key="5">
    <source>
        <dbReference type="ARBA" id="ARBA00022984"/>
    </source>
</evidence>
<feature type="signal peptide" evidence="8">
    <location>
        <begin position="1"/>
        <end position="26"/>
    </location>
</feature>
<feature type="active site" description="Nucleophile" evidence="7">
    <location>
        <position position="481"/>
    </location>
</feature>
<reference evidence="10 11" key="1">
    <citation type="submission" date="2015-03" db="EMBL/GenBank/DDBJ databases">
        <title>Comparative genomics of Pseudomonas insights into diversity of traits involved in vanlence and defense.</title>
        <authorList>
            <person name="Qin Y."/>
        </authorList>
    </citation>
    <scope>NUCLEOTIDE SEQUENCE [LARGE SCALE GENOMIC DNA]</scope>
    <source>
        <strain evidence="10 11">C8</strain>
    </source>
</reference>
<keyword evidence="6 7" id="KW-0961">Cell wall biogenesis/degradation</keyword>
<dbReference type="GO" id="GO:0071555">
    <property type="term" value="P:cell wall organization"/>
    <property type="evidence" value="ECO:0007669"/>
    <property type="project" value="UniProtKB-UniRule"/>
</dbReference>
<dbReference type="Pfam" id="PF01471">
    <property type="entry name" value="PG_binding_1"/>
    <property type="match status" value="1"/>
</dbReference>
<keyword evidence="5 7" id="KW-0573">Peptidoglycan synthesis</keyword>
<dbReference type="Proteomes" id="UP000033588">
    <property type="component" value="Unassembled WGS sequence"/>
</dbReference>
<dbReference type="InterPro" id="IPR052905">
    <property type="entry name" value="LD-transpeptidase_YkuD-like"/>
</dbReference>
<dbReference type="Pfam" id="PF20142">
    <property type="entry name" value="Scaffold"/>
    <property type="match status" value="1"/>
</dbReference>
<dbReference type="PANTHER" id="PTHR41533">
    <property type="entry name" value="L,D-TRANSPEPTIDASE HI_1667-RELATED"/>
    <property type="match status" value="1"/>
</dbReference>
<evidence type="ECO:0000256" key="3">
    <source>
        <dbReference type="ARBA" id="ARBA00022679"/>
    </source>
</evidence>
<keyword evidence="8" id="KW-0732">Signal</keyword>
<evidence type="ECO:0000256" key="2">
    <source>
        <dbReference type="ARBA" id="ARBA00005992"/>
    </source>
</evidence>
<evidence type="ECO:0000256" key="7">
    <source>
        <dbReference type="PROSITE-ProRule" id="PRU01373"/>
    </source>
</evidence>
<dbReference type="PANTHER" id="PTHR41533:SF2">
    <property type="entry name" value="BLR7131 PROTEIN"/>
    <property type="match status" value="1"/>
</dbReference>
<dbReference type="GO" id="GO:0008360">
    <property type="term" value="P:regulation of cell shape"/>
    <property type="evidence" value="ECO:0007669"/>
    <property type="project" value="UniProtKB-UniRule"/>
</dbReference>
<keyword evidence="4 7" id="KW-0133">Cell shape</keyword>
<evidence type="ECO:0000256" key="8">
    <source>
        <dbReference type="SAM" id="SignalP"/>
    </source>
</evidence>
<proteinExistence type="inferred from homology"/>
<keyword evidence="3" id="KW-0808">Transferase</keyword>
<feature type="domain" description="L,D-TPase catalytic" evidence="9">
    <location>
        <begin position="334"/>
        <end position="511"/>
    </location>
</feature>
<comment type="similarity">
    <text evidence="2">Belongs to the YkuD family.</text>
</comment>
<evidence type="ECO:0000313" key="10">
    <source>
        <dbReference type="EMBL" id="KJZ49565.1"/>
    </source>
</evidence>
<dbReference type="PATRIC" id="fig|294.132.peg.5499"/>
<dbReference type="InterPro" id="IPR045380">
    <property type="entry name" value="LD_TPept_scaffold_dom"/>
</dbReference>
<comment type="pathway">
    <text evidence="1 7">Cell wall biogenesis; peptidoglycan biosynthesis.</text>
</comment>
<dbReference type="Gene3D" id="1.10.101.10">
    <property type="entry name" value="PGBD-like superfamily/PGBD"/>
    <property type="match status" value="1"/>
</dbReference>
<evidence type="ECO:0000256" key="4">
    <source>
        <dbReference type="ARBA" id="ARBA00022960"/>
    </source>
</evidence>
<evidence type="ECO:0000259" key="9">
    <source>
        <dbReference type="PROSITE" id="PS52029"/>
    </source>
</evidence>
<comment type="caution">
    <text evidence="10">The sequence shown here is derived from an EMBL/GenBank/DDBJ whole genome shotgun (WGS) entry which is preliminary data.</text>
</comment>
<dbReference type="InterPro" id="IPR002477">
    <property type="entry name" value="Peptidoglycan-bd-like"/>
</dbReference>
<evidence type="ECO:0000256" key="6">
    <source>
        <dbReference type="ARBA" id="ARBA00023316"/>
    </source>
</evidence>
<dbReference type="SUPFAM" id="SSF47090">
    <property type="entry name" value="PGBD-like"/>
    <property type="match status" value="1"/>
</dbReference>
<gene>
    <name evidence="10" type="ORF">VC35_04800</name>
</gene>
<protein>
    <submittedName>
        <fullName evidence="10">Peptidoglycan-binding protein</fullName>
    </submittedName>
</protein>
<dbReference type="OrthoDB" id="9778545at2"/>
<evidence type="ECO:0000313" key="11">
    <source>
        <dbReference type="Proteomes" id="UP000033588"/>
    </source>
</evidence>
<dbReference type="InterPro" id="IPR036366">
    <property type="entry name" value="PGBDSf"/>
</dbReference>
<dbReference type="InterPro" id="IPR005490">
    <property type="entry name" value="LD_TPept_cat_dom"/>
</dbReference>
<organism evidence="10 11">
    <name type="scientific">Pseudomonas fluorescens</name>
    <dbReference type="NCBI Taxonomy" id="294"/>
    <lineage>
        <taxon>Bacteria</taxon>
        <taxon>Pseudomonadati</taxon>
        <taxon>Pseudomonadota</taxon>
        <taxon>Gammaproteobacteria</taxon>
        <taxon>Pseudomonadales</taxon>
        <taxon>Pseudomonadaceae</taxon>
        <taxon>Pseudomonas</taxon>
    </lineage>
</organism>
<dbReference type="CDD" id="cd16913">
    <property type="entry name" value="YkuD_like"/>
    <property type="match status" value="1"/>
</dbReference>
<dbReference type="GO" id="GO:0004180">
    <property type="term" value="F:carboxypeptidase activity"/>
    <property type="evidence" value="ECO:0007669"/>
    <property type="project" value="UniProtKB-ARBA"/>
</dbReference>